<evidence type="ECO:0000313" key="7">
    <source>
        <dbReference type="EMBL" id="EED95238.1"/>
    </source>
</evidence>
<feature type="compositionally biased region" description="Polar residues" evidence="6">
    <location>
        <begin position="420"/>
        <end position="430"/>
    </location>
</feature>
<feature type="compositionally biased region" description="Polar residues" evidence="6">
    <location>
        <begin position="957"/>
        <end position="966"/>
    </location>
</feature>
<feature type="compositionally biased region" description="Basic and acidic residues" evidence="6">
    <location>
        <begin position="1"/>
        <end position="10"/>
    </location>
</feature>
<dbReference type="GO" id="GO:0045893">
    <property type="term" value="P:positive regulation of DNA-templated transcription"/>
    <property type="evidence" value="ECO:0007669"/>
    <property type="project" value="InterPro"/>
</dbReference>
<dbReference type="PANTHER" id="PTHR31312">
    <property type="entry name" value="TRANSCRIPTION ACTIVATOR GLK1"/>
    <property type="match status" value="1"/>
</dbReference>
<keyword evidence="8" id="KW-1185">Reference proteome</keyword>
<feature type="region of interest" description="Disordered" evidence="6">
    <location>
        <begin position="420"/>
        <end position="439"/>
    </location>
</feature>
<feature type="compositionally biased region" description="Polar residues" evidence="6">
    <location>
        <begin position="878"/>
        <end position="888"/>
    </location>
</feature>
<organism evidence="7 8">
    <name type="scientific">Thalassiosira pseudonana</name>
    <name type="common">Marine diatom</name>
    <name type="synonym">Cyclotella nana</name>
    <dbReference type="NCBI Taxonomy" id="35128"/>
    <lineage>
        <taxon>Eukaryota</taxon>
        <taxon>Sar</taxon>
        <taxon>Stramenopiles</taxon>
        <taxon>Ochrophyta</taxon>
        <taxon>Bacillariophyta</taxon>
        <taxon>Coscinodiscophyceae</taxon>
        <taxon>Thalassiosirophycidae</taxon>
        <taxon>Thalassiosirales</taxon>
        <taxon>Thalassiosiraceae</taxon>
        <taxon>Thalassiosira</taxon>
    </lineage>
</organism>
<evidence type="ECO:0000256" key="4">
    <source>
        <dbReference type="ARBA" id="ARBA00023163"/>
    </source>
</evidence>
<dbReference type="eggNOG" id="ENOG502S88Y">
    <property type="taxonomic scope" value="Eukaryota"/>
</dbReference>
<keyword evidence="5" id="KW-0539">Nucleus</keyword>
<evidence type="ECO:0000256" key="3">
    <source>
        <dbReference type="ARBA" id="ARBA00023125"/>
    </source>
</evidence>
<feature type="compositionally biased region" description="Basic and acidic residues" evidence="6">
    <location>
        <begin position="515"/>
        <end position="532"/>
    </location>
</feature>
<feature type="compositionally biased region" description="Low complexity" evidence="6">
    <location>
        <begin position="469"/>
        <end position="499"/>
    </location>
</feature>
<feature type="compositionally biased region" description="Polar residues" evidence="6">
    <location>
        <begin position="226"/>
        <end position="242"/>
    </location>
</feature>
<evidence type="ECO:0000256" key="5">
    <source>
        <dbReference type="ARBA" id="ARBA00023242"/>
    </source>
</evidence>
<sequence>MTRGYVHDSSNDSPLSHLPPRRILMMQPHKKAEQPTKTKQKHQHPRNAIDISLSKKSQQAVYQVARNKIDVHHEDGVVRVSGSDRIRNTTNNGTSSRIQKQHPFPTANQALIDSPPPQYLSTTSALGSLSNNLLSPSLEALAAGTVGFIPNLSPVQQLLQPPNFFANQRNRSISSTVGVPSLESQLILKRLSEIQHEKEVFQRSYQRHFLPPRADPIQLPGLKGGQSKSNNKEVNPTHSSTKGDIANPIDIATTYEGGYDRAAVVVAETKHKSEITNEEYANPAGTTTTLKHSTSTLLLSLVQQQKKQRARERKLALEQNPPRSKTAAPQATKQVGVNTNIIMPPASTQVPTTSVVRQNTSTSVVSQSTSGTMHNPMNAPAAQSSSQEPTATASASSQPGHEHSRSVVPDLMEVYDALTQSSTPQVSMPSSVGGAPATNRVAAPASAPTVYLYSNTGGKQLPNPPSLPPVSSQGSNSSSNRRASNRKSSSNNSEGSTSSVKRKSGVAPKRATKKIKSEDSDGSYKDPSESNHSRKKAKATGIDNRWSKRFTWPDELHRDFVSAIFDVGLKHSSPSAILEYMAANPDLTSERVKSHLQKYRLNRQKSKKEFMMSYDSALDGFRTRQQCGEDEEDGGPSISCGETAARCTHYSINEARADQLDASQRSTPVAGQLSSQAVAITATSTQIDTTEVGGAEEPDGVATLQMPLLTAVERDSPLGQSFGYLVGMFQTLTLQLEMNRQQDSLYQQQQGHSHHGQGYAEQNGQIQLPHYAQHQQQITYLEQAVVNAASMQNDPSIHEVAAAIPHAVLMGGAPPQRGQIMQNQMQQFQQTAQVPQHGYTHQDQQDNHHQMLQQHHQQPRQHATSHGHNAHGAPSPLTLGTSSHNANPGMQYPTQPGGGKPQFQGQSNATASVPCPLDAYDHSTQTARVPPQAQGALSQAASLESPNTNAPAAASSGRTLQAQQESMLMKQEMKSQKTFQNKMRALKQVELSKYGGHVKVAPSSQATETTENTMHSYDHVNQSHGKEESAAPAAAPQQHDEDTENFSQQQHSPIQHPHTGEELDQDFWNSEDVNDQLFDFLMD</sequence>
<feature type="compositionally biased region" description="Low complexity" evidence="6">
    <location>
        <begin position="1047"/>
        <end position="1057"/>
    </location>
</feature>
<feature type="compositionally biased region" description="Low complexity" evidence="6">
    <location>
        <begin position="823"/>
        <end position="837"/>
    </location>
</feature>
<protein>
    <recommendedName>
        <fullName evidence="9">HTH myb-type domain-containing protein</fullName>
    </recommendedName>
</protein>
<evidence type="ECO:0000256" key="1">
    <source>
        <dbReference type="ARBA" id="ARBA00004123"/>
    </source>
</evidence>
<feature type="compositionally biased region" description="Basic residues" evidence="6">
    <location>
        <begin position="857"/>
        <end position="869"/>
    </location>
</feature>
<keyword evidence="2" id="KW-0805">Transcription regulation</keyword>
<evidence type="ECO:0000256" key="2">
    <source>
        <dbReference type="ARBA" id="ARBA00023015"/>
    </source>
</evidence>
<dbReference type="Proteomes" id="UP000001449">
    <property type="component" value="Chromosome 2"/>
</dbReference>
<dbReference type="HOGENOM" id="CLU_285836_0_0_1"/>
<dbReference type="InterPro" id="IPR044825">
    <property type="entry name" value="GLK1/2-like"/>
</dbReference>
<reference evidence="7 8" key="2">
    <citation type="journal article" date="2008" name="Nature">
        <title>The Phaeodactylum genome reveals the evolutionary history of diatom genomes.</title>
        <authorList>
            <person name="Bowler C."/>
            <person name="Allen A.E."/>
            <person name="Badger J.H."/>
            <person name="Grimwood J."/>
            <person name="Jabbari K."/>
            <person name="Kuo A."/>
            <person name="Maheswari U."/>
            <person name="Martens C."/>
            <person name="Maumus F."/>
            <person name="Otillar R.P."/>
            <person name="Rayko E."/>
            <person name="Salamov A."/>
            <person name="Vandepoele K."/>
            <person name="Beszteri B."/>
            <person name="Gruber A."/>
            <person name="Heijde M."/>
            <person name="Katinka M."/>
            <person name="Mock T."/>
            <person name="Valentin K."/>
            <person name="Verret F."/>
            <person name="Berges J.A."/>
            <person name="Brownlee C."/>
            <person name="Cadoret J.P."/>
            <person name="Chiovitti A."/>
            <person name="Choi C.J."/>
            <person name="Coesel S."/>
            <person name="De Martino A."/>
            <person name="Detter J.C."/>
            <person name="Durkin C."/>
            <person name="Falciatore A."/>
            <person name="Fournet J."/>
            <person name="Haruta M."/>
            <person name="Huysman M.J."/>
            <person name="Jenkins B.D."/>
            <person name="Jiroutova K."/>
            <person name="Jorgensen R.E."/>
            <person name="Joubert Y."/>
            <person name="Kaplan A."/>
            <person name="Kroger N."/>
            <person name="Kroth P.G."/>
            <person name="La Roche J."/>
            <person name="Lindquist E."/>
            <person name="Lommer M."/>
            <person name="Martin-Jezequel V."/>
            <person name="Lopez P.J."/>
            <person name="Lucas S."/>
            <person name="Mangogna M."/>
            <person name="McGinnis K."/>
            <person name="Medlin L.K."/>
            <person name="Montsant A."/>
            <person name="Oudot-Le Secq M.P."/>
            <person name="Napoli C."/>
            <person name="Obornik M."/>
            <person name="Parker M.S."/>
            <person name="Petit J.L."/>
            <person name="Porcel B.M."/>
            <person name="Poulsen N."/>
            <person name="Robison M."/>
            <person name="Rychlewski L."/>
            <person name="Rynearson T.A."/>
            <person name="Schmutz J."/>
            <person name="Shapiro H."/>
            <person name="Siaut M."/>
            <person name="Stanley M."/>
            <person name="Sussman M.R."/>
            <person name="Taylor A.R."/>
            <person name="Vardi A."/>
            <person name="von Dassow P."/>
            <person name="Vyverman W."/>
            <person name="Willis A."/>
            <person name="Wyrwicz L.S."/>
            <person name="Rokhsar D.S."/>
            <person name="Weissenbach J."/>
            <person name="Armbrust E.V."/>
            <person name="Green B.R."/>
            <person name="Van de Peer Y."/>
            <person name="Grigoriev I.V."/>
        </authorList>
    </citation>
    <scope>NUCLEOTIDE SEQUENCE [LARGE SCALE GENOMIC DNA]</scope>
    <source>
        <strain evidence="7 8">CCMP1335</strain>
    </source>
</reference>
<gene>
    <name evidence="7" type="ORF">THAPSDRAFT_2390</name>
</gene>
<feature type="region of interest" description="Disordered" evidence="6">
    <location>
        <begin position="823"/>
        <end position="978"/>
    </location>
</feature>
<accession>B8BU81</accession>
<keyword evidence="3" id="KW-0238">DNA-binding</keyword>
<evidence type="ECO:0008006" key="9">
    <source>
        <dbReference type="Google" id="ProtNLM"/>
    </source>
</evidence>
<feature type="compositionally biased region" description="Low complexity" evidence="6">
    <location>
        <begin position="352"/>
        <end position="372"/>
    </location>
</feature>
<feature type="region of interest" description="Disordered" evidence="6">
    <location>
        <begin position="1"/>
        <end position="20"/>
    </location>
</feature>
<keyword evidence="4" id="KW-0804">Transcription</keyword>
<dbReference type="GeneID" id="7446536"/>
<dbReference type="KEGG" id="tps:THAPSDRAFT_2390"/>
<feature type="region of interest" description="Disordered" evidence="6">
    <location>
        <begin position="305"/>
        <end position="405"/>
    </location>
</feature>
<dbReference type="GO" id="GO:0005634">
    <property type="term" value="C:nucleus"/>
    <property type="evidence" value="ECO:0007669"/>
    <property type="project" value="UniProtKB-SubCell"/>
</dbReference>
<feature type="compositionally biased region" description="Polar residues" evidence="6">
    <location>
        <begin position="321"/>
        <end position="351"/>
    </location>
</feature>
<dbReference type="FunFam" id="1.10.10.60:FF:000007">
    <property type="entry name" value="Two-component response regulator"/>
    <property type="match status" value="1"/>
</dbReference>
<dbReference type="GO" id="GO:0003700">
    <property type="term" value="F:DNA-binding transcription factor activity"/>
    <property type="evidence" value="ECO:0007669"/>
    <property type="project" value="InterPro"/>
</dbReference>
<feature type="region of interest" description="Disordered" evidence="6">
    <location>
        <begin position="1018"/>
        <end position="1070"/>
    </location>
</feature>
<dbReference type="InterPro" id="IPR006447">
    <property type="entry name" value="Myb_dom_plants"/>
</dbReference>
<dbReference type="PaxDb" id="35128-Thaps2390"/>
<proteinExistence type="predicted"/>
<evidence type="ECO:0000313" key="8">
    <source>
        <dbReference type="Proteomes" id="UP000001449"/>
    </source>
</evidence>
<name>B8BU81_THAPS</name>
<feature type="region of interest" description="Disordered" evidence="6">
    <location>
        <begin position="454"/>
        <end position="541"/>
    </location>
</feature>
<dbReference type="InterPro" id="IPR009057">
    <property type="entry name" value="Homeodomain-like_sf"/>
</dbReference>
<feature type="region of interest" description="Disordered" evidence="6">
    <location>
        <begin position="28"/>
        <end position="49"/>
    </location>
</feature>
<dbReference type="AlphaFoldDB" id="B8BU81"/>
<dbReference type="EMBL" id="CM000639">
    <property type="protein sequence ID" value="EED95238.1"/>
    <property type="molecule type" value="Genomic_DNA"/>
</dbReference>
<feature type="region of interest" description="Disordered" evidence="6">
    <location>
        <begin position="212"/>
        <end position="245"/>
    </location>
</feature>
<reference evidence="7 8" key="1">
    <citation type="journal article" date="2004" name="Science">
        <title>The genome of the diatom Thalassiosira pseudonana: ecology, evolution, and metabolism.</title>
        <authorList>
            <person name="Armbrust E.V."/>
            <person name="Berges J.A."/>
            <person name="Bowler C."/>
            <person name="Green B.R."/>
            <person name="Martinez D."/>
            <person name="Putnam N.H."/>
            <person name="Zhou S."/>
            <person name="Allen A.E."/>
            <person name="Apt K.E."/>
            <person name="Bechner M."/>
            <person name="Brzezinski M.A."/>
            <person name="Chaal B.K."/>
            <person name="Chiovitti A."/>
            <person name="Davis A.K."/>
            <person name="Demarest M.S."/>
            <person name="Detter J.C."/>
            <person name="Glavina T."/>
            <person name="Goodstein D."/>
            <person name="Hadi M.Z."/>
            <person name="Hellsten U."/>
            <person name="Hildebrand M."/>
            <person name="Jenkins B.D."/>
            <person name="Jurka J."/>
            <person name="Kapitonov V.V."/>
            <person name="Kroger N."/>
            <person name="Lau W.W."/>
            <person name="Lane T.W."/>
            <person name="Larimer F.W."/>
            <person name="Lippmeier J.C."/>
            <person name="Lucas S."/>
            <person name="Medina M."/>
            <person name="Montsant A."/>
            <person name="Obornik M."/>
            <person name="Parker M.S."/>
            <person name="Palenik B."/>
            <person name="Pazour G.J."/>
            <person name="Richardson P.M."/>
            <person name="Rynearson T.A."/>
            <person name="Saito M.A."/>
            <person name="Schwartz D.C."/>
            <person name="Thamatrakoln K."/>
            <person name="Valentin K."/>
            <person name="Vardi A."/>
            <person name="Wilkerson F.P."/>
            <person name="Rokhsar D.S."/>
        </authorList>
    </citation>
    <scope>NUCLEOTIDE SEQUENCE [LARGE SCALE GENOMIC DNA]</scope>
    <source>
        <strain evidence="7 8">CCMP1335</strain>
    </source>
</reference>
<comment type="subcellular location">
    <subcellularLocation>
        <location evidence="1">Nucleus</location>
    </subcellularLocation>
</comment>
<dbReference type="NCBIfam" id="TIGR01557">
    <property type="entry name" value="myb_SHAQKYF"/>
    <property type="match status" value="1"/>
</dbReference>
<feature type="compositionally biased region" description="Polar residues" evidence="6">
    <location>
        <begin position="381"/>
        <end position="399"/>
    </location>
</feature>
<dbReference type="Gene3D" id="1.10.10.60">
    <property type="entry name" value="Homeodomain-like"/>
    <property type="match status" value="1"/>
</dbReference>
<dbReference type="SUPFAM" id="SSF46689">
    <property type="entry name" value="Homeodomain-like"/>
    <property type="match status" value="1"/>
</dbReference>
<dbReference type="STRING" id="35128.B8BU81"/>
<feature type="compositionally biased region" description="Low complexity" evidence="6">
    <location>
        <begin position="932"/>
        <end position="956"/>
    </location>
</feature>
<dbReference type="InParanoid" id="B8BU81"/>
<dbReference type="GO" id="GO:0003677">
    <property type="term" value="F:DNA binding"/>
    <property type="evidence" value="ECO:0007669"/>
    <property type="project" value="UniProtKB-KW"/>
</dbReference>
<dbReference type="RefSeq" id="XP_002287795.1">
    <property type="nucleotide sequence ID" value="XM_002287759.1"/>
</dbReference>
<evidence type="ECO:0000256" key="6">
    <source>
        <dbReference type="SAM" id="MobiDB-lite"/>
    </source>
</evidence>
<dbReference type="PANTHER" id="PTHR31312:SF1">
    <property type="entry name" value="TRANSCRIPTION ACTIVATOR GLK1"/>
    <property type="match status" value="1"/>
</dbReference>
<feature type="compositionally biased region" description="Basic residues" evidence="6">
    <location>
        <begin position="500"/>
        <end position="514"/>
    </location>
</feature>